<evidence type="ECO:0000313" key="2">
    <source>
        <dbReference type="EMBL" id="RZC54577.1"/>
    </source>
</evidence>
<dbReference type="Proteomes" id="UP000316621">
    <property type="component" value="Chromosome 3"/>
</dbReference>
<sequence length="669" mass="76148">MAMTPKEHIEKIRRVKFSIGAKETNHLTEDSSFCSVTEDLHQAVKNLSAELYAKDVHFLMEIIQNAEDNEYPEGVKPSLEFVMTTADITATGAPATLLVFNNEKGFSSKNINSICSVGNSTKKGHRQCGYIGEKGIGFKSVFLITAQPYIYSNGYQIMFSEQPCPDCGVGYIVPQWVEHPTVAEIQKTYGSAKSLPTTTIILPLKPDKVHPVKQQLSSIHPEVLLFLSKIKRLSVREANKNPKLNTLCEVSISSETEFVSRKNVGAESYTLHLSAEENTTSTEGECSYYMWRQRFPVKQEYKVERRTEVEEWVITLAFPYSQRLNRGMTSPGIYAFLPTEMVTNFPFIIQADFVLASSRETILLDNKWNQGILDCVPLAFTSAFISLIKSSEAAPLSTLSSMFEFIPIKPSSYPKLDTLRESIKMKLMEENIIPSESNTEQKFFYKPREVGRILPAFWTILMNAQKQGVNLHNLSSHGKKALSSAFDKSKYDDILEFLGVKGMDSKWYARCILSSNLVNGVRDDLYTEILHFLSEYWGFFINTNMKNIPLLKYINEYESASFWSITEATTLGRKLCLSKESRHTSWLIVWNNLFRCSPKCYFMPESTQEALQSFSKRETVRNWLFSFGLSGLSIFEYADLLFDSLKSAGKNHVINCAYFLYQSLSRNYL</sequence>
<protein>
    <recommendedName>
        <fullName evidence="1">Sacsin/Nov domain-containing protein</fullName>
    </recommendedName>
</protein>
<dbReference type="SUPFAM" id="SSF55874">
    <property type="entry name" value="ATPase domain of HSP90 chaperone/DNA topoisomerase II/histidine kinase"/>
    <property type="match status" value="1"/>
</dbReference>
<dbReference type="InterPro" id="IPR036890">
    <property type="entry name" value="HATPase_C_sf"/>
</dbReference>
<gene>
    <name evidence="2" type="ORF">C5167_013428</name>
</gene>
<dbReference type="PANTHER" id="PTHR32387:SF3">
    <property type="entry name" value="ATP_DNA BINDING PROTEIN"/>
    <property type="match status" value="1"/>
</dbReference>
<dbReference type="AlphaFoldDB" id="A0A4Y7J196"/>
<dbReference type="InterPro" id="IPR052957">
    <property type="entry name" value="Auxin_embryo_med"/>
</dbReference>
<dbReference type="Gramene" id="RZC54577">
    <property type="protein sequence ID" value="RZC54577"/>
    <property type="gene ID" value="C5167_013428"/>
</dbReference>
<accession>A0A4Y7J196</accession>
<dbReference type="Pfam" id="PF25794">
    <property type="entry name" value="SACS"/>
    <property type="match status" value="1"/>
</dbReference>
<dbReference type="InterPro" id="IPR058210">
    <property type="entry name" value="SACS/Nov_dom"/>
</dbReference>
<keyword evidence="3" id="KW-1185">Reference proteome</keyword>
<reference evidence="2 3" key="1">
    <citation type="journal article" date="2018" name="Science">
        <title>The opium poppy genome and morphinan production.</title>
        <authorList>
            <person name="Guo L."/>
            <person name="Winzer T."/>
            <person name="Yang X."/>
            <person name="Li Y."/>
            <person name="Ning Z."/>
            <person name="He Z."/>
            <person name="Teodor R."/>
            <person name="Lu Y."/>
            <person name="Bowser T.A."/>
            <person name="Graham I.A."/>
            <person name="Ye K."/>
        </authorList>
    </citation>
    <scope>NUCLEOTIDE SEQUENCE [LARGE SCALE GENOMIC DNA]</scope>
    <source>
        <strain evidence="3">cv. HN1</strain>
        <tissue evidence="2">Leaves</tissue>
    </source>
</reference>
<organism evidence="2 3">
    <name type="scientific">Papaver somniferum</name>
    <name type="common">Opium poppy</name>
    <dbReference type="NCBI Taxonomy" id="3469"/>
    <lineage>
        <taxon>Eukaryota</taxon>
        <taxon>Viridiplantae</taxon>
        <taxon>Streptophyta</taxon>
        <taxon>Embryophyta</taxon>
        <taxon>Tracheophyta</taxon>
        <taxon>Spermatophyta</taxon>
        <taxon>Magnoliopsida</taxon>
        <taxon>Ranunculales</taxon>
        <taxon>Papaveraceae</taxon>
        <taxon>Papaveroideae</taxon>
        <taxon>Papaver</taxon>
    </lineage>
</organism>
<dbReference type="Gene3D" id="3.30.565.10">
    <property type="entry name" value="Histidine kinase-like ATPase, C-terminal domain"/>
    <property type="match status" value="1"/>
</dbReference>
<proteinExistence type="predicted"/>
<name>A0A4Y7J196_PAPSO</name>
<dbReference type="OrthoDB" id="1262810at2759"/>
<dbReference type="PANTHER" id="PTHR32387">
    <property type="entry name" value="WU:FJ29H11"/>
    <property type="match status" value="1"/>
</dbReference>
<dbReference type="EMBL" id="CM010717">
    <property type="protein sequence ID" value="RZC54577.1"/>
    <property type="molecule type" value="Genomic_DNA"/>
</dbReference>
<dbReference type="OMA" id="IGEHFHR"/>
<dbReference type="NCBIfam" id="NF047352">
    <property type="entry name" value="P_loop_sacsin"/>
    <property type="match status" value="1"/>
</dbReference>
<evidence type="ECO:0000313" key="3">
    <source>
        <dbReference type="Proteomes" id="UP000316621"/>
    </source>
</evidence>
<evidence type="ECO:0000259" key="1">
    <source>
        <dbReference type="Pfam" id="PF25794"/>
    </source>
</evidence>
<feature type="domain" description="Sacsin/Nov" evidence="1">
    <location>
        <begin position="38"/>
        <end position="159"/>
    </location>
</feature>